<reference evidence="3 4" key="1">
    <citation type="journal article" date="2011" name="Stand. Genomic Sci.">
        <title>Complete genome sequence of the acetate-degrading sulfate reducer Desulfobacca acetoxidans type strain (ASRB2).</title>
        <authorList>
            <person name="Goker M."/>
            <person name="Teshima H."/>
            <person name="Lapidus A."/>
            <person name="Nolan M."/>
            <person name="Lucas S."/>
            <person name="Hammon N."/>
            <person name="Deshpande S."/>
            <person name="Cheng J.F."/>
            <person name="Tapia R."/>
            <person name="Han C."/>
            <person name="Goodwin L."/>
            <person name="Pitluck S."/>
            <person name="Huntemann M."/>
            <person name="Liolios K."/>
            <person name="Ivanova N."/>
            <person name="Pagani I."/>
            <person name="Mavromatis K."/>
            <person name="Ovchinikova G."/>
            <person name="Pati A."/>
            <person name="Chen A."/>
            <person name="Palaniappan K."/>
            <person name="Land M."/>
            <person name="Hauser L."/>
            <person name="Brambilla E.M."/>
            <person name="Rohde M."/>
            <person name="Spring S."/>
            <person name="Detter J.C."/>
            <person name="Woyke T."/>
            <person name="Bristow J."/>
            <person name="Eisen J.A."/>
            <person name="Markowitz V."/>
            <person name="Hugenholtz P."/>
            <person name="Kyrpides N.C."/>
            <person name="Klenk H.P."/>
        </authorList>
    </citation>
    <scope>NUCLEOTIDE SEQUENCE [LARGE SCALE GENOMIC DNA]</scope>
    <source>
        <strain evidence="4">ATCC 700848 / DSM 11109 / ASRB2</strain>
    </source>
</reference>
<dbReference type="eggNOG" id="COG0426">
    <property type="taxonomic scope" value="Bacteria"/>
</dbReference>
<dbReference type="InterPro" id="IPR008254">
    <property type="entry name" value="Flavodoxin/NO_synth"/>
</dbReference>
<evidence type="ECO:0000256" key="1">
    <source>
        <dbReference type="ARBA" id="ARBA00007121"/>
    </source>
</evidence>
<dbReference type="Proteomes" id="UP000000483">
    <property type="component" value="Chromosome"/>
</dbReference>
<dbReference type="Gene3D" id="3.60.15.10">
    <property type="entry name" value="Ribonuclease Z/Hydroxyacylglutathione hydrolase-like"/>
    <property type="match status" value="1"/>
</dbReference>
<name>F2NCX2_DESAR</name>
<comment type="similarity">
    <text evidence="1">In the N-terminal section; belongs to the zinc metallo-hydrolase group 3 family.</text>
</comment>
<dbReference type="Pfam" id="PF19583">
    <property type="entry name" value="ODP"/>
    <property type="match status" value="1"/>
</dbReference>
<dbReference type="OrthoDB" id="9800607at2"/>
<dbReference type="EMBL" id="CP002629">
    <property type="protein sequence ID" value="AEB09546.1"/>
    <property type="molecule type" value="Genomic_DNA"/>
</dbReference>
<dbReference type="RefSeq" id="WP_013706656.1">
    <property type="nucleotide sequence ID" value="NC_015388.1"/>
</dbReference>
<dbReference type="PIRSF" id="PIRSF005243">
    <property type="entry name" value="ROO"/>
    <property type="match status" value="1"/>
</dbReference>
<dbReference type="InterPro" id="IPR016440">
    <property type="entry name" value="Rubredoxin-O_OxRdtase"/>
</dbReference>
<dbReference type="CDD" id="cd07709">
    <property type="entry name" value="flavodiiron_proteins_MBL-fold"/>
    <property type="match status" value="1"/>
</dbReference>
<dbReference type="GO" id="GO:0016491">
    <property type="term" value="F:oxidoreductase activity"/>
    <property type="evidence" value="ECO:0007669"/>
    <property type="project" value="InterPro"/>
</dbReference>
<dbReference type="SUPFAM" id="SSF52218">
    <property type="entry name" value="Flavoproteins"/>
    <property type="match status" value="1"/>
</dbReference>
<dbReference type="SMART" id="SM00849">
    <property type="entry name" value="Lactamase_B"/>
    <property type="match status" value="1"/>
</dbReference>
<proteinExistence type="inferred from homology"/>
<organism evidence="3 4">
    <name type="scientific">Desulfobacca acetoxidans (strain ATCC 700848 / DSM 11109 / ASRB2)</name>
    <dbReference type="NCBI Taxonomy" id="880072"/>
    <lineage>
        <taxon>Bacteria</taxon>
        <taxon>Pseudomonadati</taxon>
        <taxon>Thermodesulfobacteriota</taxon>
        <taxon>Desulfobaccia</taxon>
        <taxon>Desulfobaccales</taxon>
        <taxon>Desulfobaccaceae</taxon>
        <taxon>Desulfobacca</taxon>
    </lineage>
</organism>
<dbReference type="HOGENOM" id="CLU_017490_0_0_7"/>
<dbReference type="PANTHER" id="PTHR43717:SF1">
    <property type="entry name" value="ANAEROBIC NITRIC OXIDE REDUCTASE FLAVORUBREDOXIN"/>
    <property type="match status" value="1"/>
</dbReference>
<dbReference type="InterPro" id="IPR036866">
    <property type="entry name" value="RibonucZ/Hydroxyglut_hydro"/>
</dbReference>
<gene>
    <name evidence="3" type="ordered locus">Desac_1704</name>
</gene>
<dbReference type="GO" id="GO:0009055">
    <property type="term" value="F:electron transfer activity"/>
    <property type="evidence" value="ECO:0007669"/>
    <property type="project" value="InterPro"/>
</dbReference>
<dbReference type="STRING" id="880072.Desac_1704"/>
<dbReference type="AlphaFoldDB" id="F2NCX2"/>
<dbReference type="GO" id="GO:0046872">
    <property type="term" value="F:metal ion binding"/>
    <property type="evidence" value="ECO:0007669"/>
    <property type="project" value="InterPro"/>
</dbReference>
<protein>
    <submittedName>
        <fullName evidence="3">Beta-lactamase domain protein</fullName>
    </submittedName>
</protein>
<dbReference type="SUPFAM" id="SSF56281">
    <property type="entry name" value="Metallo-hydrolase/oxidoreductase"/>
    <property type="match status" value="1"/>
</dbReference>
<feature type="domain" description="Flavodoxin-like" evidence="2">
    <location>
        <begin position="246"/>
        <end position="383"/>
    </location>
</feature>
<evidence type="ECO:0000259" key="2">
    <source>
        <dbReference type="PROSITE" id="PS50902"/>
    </source>
</evidence>
<evidence type="ECO:0000313" key="4">
    <source>
        <dbReference type="Proteomes" id="UP000000483"/>
    </source>
</evidence>
<dbReference type="InterPro" id="IPR045761">
    <property type="entry name" value="ODP_dom"/>
</dbReference>
<dbReference type="KEGG" id="dao:Desac_1704"/>
<keyword evidence="4" id="KW-1185">Reference proteome</keyword>
<dbReference type="InterPro" id="IPR029039">
    <property type="entry name" value="Flavoprotein-like_sf"/>
</dbReference>
<evidence type="ECO:0000313" key="3">
    <source>
        <dbReference type="EMBL" id="AEB09546.1"/>
    </source>
</evidence>
<reference evidence="4" key="2">
    <citation type="submission" date="2011-03" db="EMBL/GenBank/DDBJ databases">
        <title>The complete genome of Desulfobacca acetoxidans DSM 11109.</title>
        <authorList>
            <consortium name="US DOE Joint Genome Institute (JGI-PGF)"/>
            <person name="Lucas S."/>
            <person name="Copeland A."/>
            <person name="Lapidus A."/>
            <person name="Bruce D."/>
            <person name="Goodwin L."/>
            <person name="Pitluck S."/>
            <person name="Peters L."/>
            <person name="Kyrpides N."/>
            <person name="Mavromatis K."/>
            <person name="Ivanova N."/>
            <person name="Ovchinnikova G."/>
            <person name="Teshima H."/>
            <person name="Detter J.C."/>
            <person name="Han C."/>
            <person name="Land M."/>
            <person name="Hauser L."/>
            <person name="Markowitz V."/>
            <person name="Cheng J.-F."/>
            <person name="Hugenholtz P."/>
            <person name="Woyke T."/>
            <person name="Wu D."/>
            <person name="Spring S."/>
            <person name="Schueler E."/>
            <person name="Brambilla E."/>
            <person name="Klenk H.-P."/>
            <person name="Eisen J.A."/>
        </authorList>
    </citation>
    <scope>NUCLEOTIDE SEQUENCE [LARGE SCALE GENOMIC DNA]</scope>
    <source>
        <strain evidence="4">ATCC 700848 / DSM 11109 / ASRB2</strain>
    </source>
</reference>
<sequence length="392" mass="43189">MQARKVAEGVYWLGAVDWDRRLFDSLIPLPDGTSYNAYLIAGREKTALLDTVDPAMAETLMRQLDGIAKIDFVVSLHAEQDHSGTIPQVLEKYPQAKVVCSAKAKPMLMDFLRIPEAAFITVADGETLSLGDKTLKFIYTPWVHWPETMVAYLEEDRILFSCDFFGSHIASSDLFATDQGRVYEAAKRYFAEIMMPFRSVIANNLEKLKPYDIQMIAPSHGQIFDQPAWIMEAYQDWATSPPHNLVVLPYVSMHGSTKIMVEHLVSALVDRGIRVELFNLAVTDTGKLAMALVDAATIVVGVPTVLAGPHPLAAYATLLANALRPKAKFLSIIGSYGWGGRTVEILAGMIPNLKVEVLNPVLCKGLPSEADCKALDDLAAAIAAKHKEHNYT</sequence>
<dbReference type="PANTHER" id="PTHR43717">
    <property type="entry name" value="ANAEROBIC NITRIC OXIDE REDUCTASE FLAVORUBREDOXIN"/>
    <property type="match status" value="1"/>
</dbReference>
<dbReference type="PROSITE" id="PS50902">
    <property type="entry name" value="FLAVODOXIN_LIKE"/>
    <property type="match status" value="1"/>
</dbReference>
<accession>F2NCX2</accession>
<dbReference type="GO" id="GO:0010181">
    <property type="term" value="F:FMN binding"/>
    <property type="evidence" value="ECO:0007669"/>
    <property type="project" value="InterPro"/>
</dbReference>
<dbReference type="InterPro" id="IPR001279">
    <property type="entry name" value="Metallo-B-lactamas"/>
</dbReference>
<dbReference type="Gene3D" id="3.40.50.360">
    <property type="match status" value="1"/>
</dbReference>